<name>A0A5Q0GYE7_SACSY</name>
<dbReference type="Pfam" id="PF00965">
    <property type="entry name" value="TIMP"/>
    <property type="match status" value="1"/>
</dbReference>
<evidence type="ECO:0000256" key="2">
    <source>
        <dbReference type="ARBA" id="ARBA00022525"/>
    </source>
</evidence>
<dbReference type="AlphaFoldDB" id="A0A5Q0GYE7"/>
<accession>A0A5Q0GYE7</accession>
<keyword evidence="2" id="KW-0964">Secreted</keyword>
<dbReference type="OrthoDB" id="3691513at2"/>
<evidence type="ECO:0008006" key="7">
    <source>
        <dbReference type="Google" id="ProtNLM"/>
    </source>
</evidence>
<dbReference type="GO" id="GO:0031012">
    <property type="term" value="C:extracellular matrix"/>
    <property type="evidence" value="ECO:0007669"/>
    <property type="project" value="TreeGrafter"/>
</dbReference>
<protein>
    <recommendedName>
        <fullName evidence="7">Tissue inhibitor of metalloproteinase</fullName>
    </recommendedName>
</protein>
<dbReference type="GO" id="GO:0051045">
    <property type="term" value="P:negative regulation of membrane protein ectodomain proteolysis"/>
    <property type="evidence" value="ECO:0007669"/>
    <property type="project" value="TreeGrafter"/>
</dbReference>
<gene>
    <name evidence="5" type="ORF">EKG83_17360</name>
</gene>
<organism evidence="5 6">
    <name type="scientific">Saccharothrix syringae</name>
    <name type="common">Nocardiopsis syringae</name>
    <dbReference type="NCBI Taxonomy" id="103733"/>
    <lineage>
        <taxon>Bacteria</taxon>
        <taxon>Bacillati</taxon>
        <taxon>Actinomycetota</taxon>
        <taxon>Actinomycetes</taxon>
        <taxon>Pseudonocardiales</taxon>
        <taxon>Pseudonocardiaceae</taxon>
        <taxon>Saccharothrix</taxon>
    </lineage>
</organism>
<dbReference type="PANTHER" id="PTHR11844:SF33">
    <property type="entry name" value="TISSUE INHIBITOR OF METALLOPROTEINASE"/>
    <property type="match status" value="1"/>
</dbReference>
<comment type="subcellular location">
    <subcellularLocation>
        <location evidence="1">Secreted</location>
    </subcellularLocation>
</comment>
<dbReference type="GO" id="GO:0005615">
    <property type="term" value="C:extracellular space"/>
    <property type="evidence" value="ECO:0007669"/>
    <property type="project" value="TreeGrafter"/>
</dbReference>
<dbReference type="EMBL" id="CP034550">
    <property type="protein sequence ID" value="QFZ18981.1"/>
    <property type="molecule type" value="Genomic_DNA"/>
</dbReference>
<evidence type="ECO:0000256" key="3">
    <source>
        <dbReference type="SAM" id="MobiDB-lite"/>
    </source>
</evidence>
<evidence type="ECO:0000256" key="4">
    <source>
        <dbReference type="SAM" id="SignalP"/>
    </source>
</evidence>
<reference evidence="6" key="1">
    <citation type="journal article" date="2021" name="Curr. Microbiol.">
        <title>Complete genome of nocamycin-producing strain Saccharothrix syringae NRRL B-16468 reveals the biosynthetic potential for secondary metabolites.</title>
        <authorList>
            <person name="Mo X."/>
            <person name="Yang S."/>
        </authorList>
    </citation>
    <scope>NUCLEOTIDE SEQUENCE [LARGE SCALE GENOMIC DNA]</scope>
    <source>
        <strain evidence="6">ATCC 51364 / DSM 43886 / JCM 6844 / KCTC 9398 / NBRC 14523 / NRRL B-16468 / INA 2240</strain>
    </source>
</reference>
<dbReference type="KEGG" id="ssyi:EKG83_17360"/>
<proteinExistence type="predicted"/>
<feature type="signal peptide" evidence="4">
    <location>
        <begin position="1"/>
        <end position="31"/>
    </location>
</feature>
<dbReference type="PANTHER" id="PTHR11844">
    <property type="entry name" value="METALLOPROTEASE INHIBITOR"/>
    <property type="match status" value="1"/>
</dbReference>
<feature type="region of interest" description="Disordered" evidence="3">
    <location>
        <begin position="132"/>
        <end position="172"/>
    </location>
</feature>
<keyword evidence="4" id="KW-0732">Signal</keyword>
<dbReference type="InterPro" id="IPR001820">
    <property type="entry name" value="TIMP"/>
</dbReference>
<dbReference type="InterPro" id="IPR008993">
    <property type="entry name" value="TIMP-like_OB-fold"/>
</dbReference>
<evidence type="ECO:0000313" key="5">
    <source>
        <dbReference type="EMBL" id="QFZ18981.1"/>
    </source>
</evidence>
<evidence type="ECO:0000256" key="1">
    <source>
        <dbReference type="ARBA" id="ARBA00004613"/>
    </source>
</evidence>
<feature type="compositionally biased region" description="Low complexity" evidence="3">
    <location>
        <begin position="139"/>
        <end position="172"/>
    </location>
</feature>
<sequence>MARLRPLAHTAGVLTITTALLTAVFTSPASACSCVPSTEGERYQRAQHVFSGRVTAVETEQNDPSTVGDDRYRFRVEVQTEYKGDVPPAVDVLTSIHSGTCGITMSTGSDYLIFATGDSSDARVETNYCSGTRLAAGGPPVTTVPTSPTNSSTNSSSCTLSSPTTTTSTPSP</sequence>
<dbReference type="Gene3D" id="2.40.50.120">
    <property type="match status" value="1"/>
</dbReference>
<dbReference type="GO" id="GO:0008191">
    <property type="term" value="F:metalloendopeptidase inhibitor activity"/>
    <property type="evidence" value="ECO:0007669"/>
    <property type="project" value="InterPro"/>
</dbReference>
<dbReference type="PROSITE" id="PS51257">
    <property type="entry name" value="PROKAR_LIPOPROTEIN"/>
    <property type="match status" value="1"/>
</dbReference>
<dbReference type="RefSeq" id="WP_051767107.1">
    <property type="nucleotide sequence ID" value="NZ_CP034550.1"/>
</dbReference>
<evidence type="ECO:0000313" key="6">
    <source>
        <dbReference type="Proteomes" id="UP000325787"/>
    </source>
</evidence>
<keyword evidence="6" id="KW-1185">Reference proteome</keyword>
<dbReference type="GO" id="GO:0002020">
    <property type="term" value="F:protease binding"/>
    <property type="evidence" value="ECO:0007669"/>
    <property type="project" value="TreeGrafter"/>
</dbReference>
<dbReference type="Proteomes" id="UP000325787">
    <property type="component" value="Chromosome"/>
</dbReference>
<feature type="chain" id="PRO_5025043291" description="Tissue inhibitor of metalloproteinase" evidence="4">
    <location>
        <begin position="32"/>
        <end position="172"/>
    </location>
</feature>
<dbReference type="SUPFAM" id="SSF50242">
    <property type="entry name" value="TIMP-like"/>
    <property type="match status" value="1"/>
</dbReference>